<keyword evidence="1" id="KW-1133">Transmembrane helix</keyword>
<protein>
    <submittedName>
        <fullName evidence="2">Uncharacterized protein</fullName>
    </submittedName>
</protein>
<reference evidence="2" key="1">
    <citation type="submission" date="2018-05" db="EMBL/GenBank/DDBJ databases">
        <authorList>
            <person name="Lanie J.A."/>
            <person name="Ng W.-L."/>
            <person name="Kazmierczak K.M."/>
            <person name="Andrzejewski T.M."/>
            <person name="Davidsen T.M."/>
            <person name="Wayne K.J."/>
            <person name="Tettelin H."/>
            <person name="Glass J.I."/>
            <person name="Rusch D."/>
            <person name="Podicherti R."/>
            <person name="Tsui H.-C.T."/>
            <person name="Winkler M.E."/>
        </authorList>
    </citation>
    <scope>NUCLEOTIDE SEQUENCE</scope>
</reference>
<keyword evidence="1" id="KW-0472">Membrane</keyword>
<gene>
    <name evidence="2" type="ORF">METZ01_LOCUS380042</name>
</gene>
<name>A0A382U0K1_9ZZZZ</name>
<dbReference type="EMBL" id="UINC01140191">
    <property type="protein sequence ID" value="SVD27188.1"/>
    <property type="molecule type" value="Genomic_DNA"/>
</dbReference>
<evidence type="ECO:0000256" key="1">
    <source>
        <dbReference type="SAM" id="Phobius"/>
    </source>
</evidence>
<feature type="non-terminal residue" evidence="2">
    <location>
        <position position="134"/>
    </location>
</feature>
<evidence type="ECO:0000313" key="2">
    <source>
        <dbReference type="EMBL" id="SVD27188.1"/>
    </source>
</evidence>
<organism evidence="2">
    <name type="scientific">marine metagenome</name>
    <dbReference type="NCBI Taxonomy" id="408172"/>
    <lineage>
        <taxon>unclassified sequences</taxon>
        <taxon>metagenomes</taxon>
        <taxon>ecological metagenomes</taxon>
    </lineage>
</organism>
<accession>A0A382U0K1</accession>
<feature type="transmembrane region" description="Helical" evidence="1">
    <location>
        <begin position="46"/>
        <end position="69"/>
    </location>
</feature>
<feature type="transmembrane region" description="Helical" evidence="1">
    <location>
        <begin position="90"/>
        <end position="114"/>
    </location>
</feature>
<proteinExistence type="predicted"/>
<keyword evidence="1" id="KW-0812">Transmembrane</keyword>
<sequence>MLQYDDFPYSFEQSSSTHFPFSIEIDLVSVFSISNTQNKETLKGGIFLLPGVGLLICFGILPICLAFYMSLHRWKPVQGRFMGLTHYEKAIGDLTSAMLTLTALAMLIVGFWLLTRNWKELPAMRSLTLCFAVG</sequence>
<dbReference type="AlphaFoldDB" id="A0A382U0K1"/>